<dbReference type="Proteomes" id="UP000053447">
    <property type="component" value="Unassembled WGS sequence"/>
</dbReference>
<dbReference type="VEuPathDB" id="FungiDB:T551_02278"/>
<dbReference type="InterPro" id="IPR004733">
    <property type="entry name" value="PurM_cligase"/>
</dbReference>
<evidence type="ECO:0000256" key="3">
    <source>
        <dbReference type="ARBA" id="ARBA00005174"/>
    </source>
</evidence>
<dbReference type="GO" id="GO:0046872">
    <property type="term" value="F:metal ion binding"/>
    <property type="evidence" value="ECO:0007669"/>
    <property type="project" value="UniProtKB-KW"/>
</dbReference>
<dbReference type="Pfam" id="PF02844">
    <property type="entry name" value="GARS_N"/>
    <property type="match status" value="1"/>
</dbReference>
<dbReference type="PROSITE" id="PS00184">
    <property type="entry name" value="GARS"/>
    <property type="match status" value="1"/>
</dbReference>
<dbReference type="AlphaFoldDB" id="A0A0W4ZKU5"/>
<dbReference type="SUPFAM" id="SSF56059">
    <property type="entry name" value="Glutathione synthetase ATP-binding domain-like"/>
    <property type="match status" value="1"/>
</dbReference>
<dbReference type="PANTHER" id="PTHR10520">
    <property type="entry name" value="TRIFUNCTIONAL PURINE BIOSYNTHETIC PROTEIN ADENOSINE-3-RELATED"/>
    <property type="match status" value="1"/>
</dbReference>
<keyword evidence="12" id="KW-0511">Multifunctional enzyme</keyword>
<dbReference type="Gene3D" id="3.40.50.20">
    <property type="match status" value="1"/>
</dbReference>
<dbReference type="EMBL" id="LFWA01000010">
    <property type="protein sequence ID" value="KTW29004.1"/>
    <property type="molecule type" value="Genomic_DNA"/>
</dbReference>
<dbReference type="InterPro" id="IPR016188">
    <property type="entry name" value="PurM-like_N"/>
</dbReference>
<evidence type="ECO:0000256" key="8">
    <source>
        <dbReference type="ARBA" id="ARBA00022755"/>
    </source>
</evidence>
<evidence type="ECO:0000256" key="4">
    <source>
        <dbReference type="ARBA" id="ARBA00007423"/>
    </source>
</evidence>
<dbReference type="FunFam" id="3.30.1330.10:FF:000001">
    <property type="entry name" value="Phosphoribosylformylglycinamidine cyclo-ligase"/>
    <property type="match status" value="1"/>
</dbReference>
<dbReference type="InterPro" id="IPR013815">
    <property type="entry name" value="ATP_grasp_subdomain_1"/>
</dbReference>
<organism evidence="19 20">
    <name type="scientific">Pneumocystis jirovecii (strain RU7)</name>
    <name type="common">Human pneumocystis pneumonia agent</name>
    <dbReference type="NCBI Taxonomy" id="1408657"/>
    <lineage>
        <taxon>Eukaryota</taxon>
        <taxon>Fungi</taxon>
        <taxon>Dikarya</taxon>
        <taxon>Ascomycota</taxon>
        <taxon>Taphrinomycotina</taxon>
        <taxon>Pneumocystomycetes</taxon>
        <taxon>Pneumocystaceae</taxon>
        <taxon>Pneumocystis</taxon>
    </lineage>
</organism>
<dbReference type="NCBIfam" id="TIGR00878">
    <property type="entry name" value="purM"/>
    <property type="match status" value="1"/>
</dbReference>
<dbReference type="GO" id="GO:0006189">
    <property type="term" value="P:'de novo' IMP biosynthetic process"/>
    <property type="evidence" value="ECO:0007669"/>
    <property type="project" value="UniProtKB-UniPathway"/>
</dbReference>
<dbReference type="SMART" id="SM01209">
    <property type="entry name" value="GARS_A"/>
    <property type="match status" value="1"/>
</dbReference>
<evidence type="ECO:0000256" key="2">
    <source>
        <dbReference type="ARBA" id="ARBA00004686"/>
    </source>
</evidence>
<dbReference type="InterPro" id="IPR036676">
    <property type="entry name" value="PurM-like_C_sf"/>
</dbReference>
<dbReference type="Pfam" id="PF02769">
    <property type="entry name" value="AIRS_C"/>
    <property type="match status" value="1"/>
</dbReference>
<dbReference type="GO" id="GO:0005524">
    <property type="term" value="F:ATP binding"/>
    <property type="evidence" value="ECO:0007669"/>
    <property type="project" value="UniProtKB-UniRule"/>
</dbReference>
<dbReference type="Gene3D" id="3.90.600.10">
    <property type="entry name" value="Phosphoribosylglycinamide synthetase, C-terminal domain"/>
    <property type="match status" value="1"/>
</dbReference>
<dbReference type="Pfam" id="PF02843">
    <property type="entry name" value="GARS_C"/>
    <property type="match status" value="1"/>
</dbReference>
<dbReference type="GO" id="GO:0004637">
    <property type="term" value="F:phosphoribosylamine-glycine ligase activity"/>
    <property type="evidence" value="ECO:0007669"/>
    <property type="project" value="UniProtKB-EC"/>
</dbReference>
<dbReference type="GO" id="GO:0005829">
    <property type="term" value="C:cytosol"/>
    <property type="evidence" value="ECO:0007669"/>
    <property type="project" value="TreeGrafter"/>
</dbReference>
<evidence type="ECO:0000256" key="12">
    <source>
        <dbReference type="ARBA" id="ARBA00023268"/>
    </source>
</evidence>
<dbReference type="HAMAP" id="MF_00138">
    <property type="entry name" value="GARS"/>
    <property type="match status" value="1"/>
</dbReference>
<dbReference type="InterPro" id="IPR020561">
    <property type="entry name" value="PRibGlycinamid_synth_ATP-grasp"/>
</dbReference>
<dbReference type="InterPro" id="IPR020560">
    <property type="entry name" value="PRibGlycinamide_synth_C-dom"/>
</dbReference>
<comment type="catalytic activity">
    <reaction evidence="16">
        <text>2-formamido-N(1)-(5-O-phospho-beta-D-ribosyl)acetamidine + ATP = 5-amino-1-(5-phospho-beta-D-ribosyl)imidazole + ADP + phosphate + H(+)</text>
        <dbReference type="Rhea" id="RHEA:23032"/>
        <dbReference type="ChEBI" id="CHEBI:15378"/>
        <dbReference type="ChEBI" id="CHEBI:30616"/>
        <dbReference type="ChEBI" id="CHEBI:43474"/>
        <dbReference type="ChEBI" id="CHEBI:137981"/>
        <dbReference type="ChEBI" id="CHEBI:147287"/>
        <dbReference type="ChEBI" id="CHEBI:456216"/>
        <dbReference type="EC" id="6.3.3.1"/>
    </reaction>
</comment>
<evidence type="ECO:0000313" key="20">
    <source>
        <dbReference type="Proteomes" id="UP000053447"/>
    </source>
</evidence>
<dbReference type="Gene3D" id="3.30.470.20">
    <property type="entry name" value="ATP-grasp fold, B domain"/>
    <property type="match status" value="1"/>
</dbReference>
<dbReference type="InterPro" id="IPR011761">
    <property type="entry name" value="ATP-grasp"/>
</dbReference>
<evidence type="ECO:0000256" key="1">
    <source>
        <dbReference type="ARBA" id="ARBA00001946"/>
    </source>
</evidence>
<evidence type="ECO:0000256" key="9">
    <source>
        <dbReference type="ARBA" id="ARBA00022840"/>
    </source>
</evidence>
<dbReference type="InterPro" id="IPR016185">
    <property type="entry name" value="PreATP-grasp_dom_sf"/>
</dbReference>
<dbReference type="InterPro" id="IPR000115">
    <property type="entry name" value="PRibGlycinamide_synth"/>
</dbReference>
<evidence type="ECO:0000256" key="6">
    <source>
        <dbReference type="ARBA" id="ARBA00022723"/>
    </source>
</evidence>
<evidence type="ECO:0000256" key="14">
    <source>
        <dbReference type="ARBA" id="ARBA00029444"/>
    </source>
</evidence>
<comment type="pathway">
    <text evidence="2">Purine metabolism; IMP biosynthesis via de novo pathway; 5-amino-1-(5-phospho-D-ribosyl)imidazole from N(2)-formyl-N(1)-(5-phospho-D-ribosyl)glycinamide: step 2/2.</text>
</comment>
<keyword evidence="9 17" id="KW-0067">ATP-binding</keyword>
<dbReference type="eggNOG" id="KOG0237">
    <property type="taxonomic scope" value="Eukaryota"/>
</dbReference>
<gene>
    <name evidence="19" type="ORF">T551_02278</name>
</gene>
<dbReference type="STRING" id="1408657.A0A0W4ZKU5"/>
<name>A0A0W4ZKU5_PNEJ7</name>
<evidence type="ECO:0000256" key="7">
    <source>
        <dbReference type="ARBA" id="ARBA00022741"/>
    </source>
</evidence>
<dbReference type="InterPro" id="IPR036921">
    <property type="entry name" value="PurM-like_N_sf"/>
</dbReference>
<dbReference type="CDD" id="cd02196">
    <property type="entry name" value="PurM"/>
    <property type="match status" value="1"/>
</dbReference>
<dbReference type="SUPFAM" id="SSF52440">
    <property type="entry name" value="PreATP-grasp domain"/>
    <property type="match status" value="1"/>
</dbReference>
<dbReference type="Pfam" id="PF00586">
    <property type="entry name" value="AIRS"/>
    <property type="match status" value="1"/>
</dbReference>
<dbReference type="PROSITE" id="PS50975">
    <property type="entry name" value="ATP_GRASP"/>
    <property type="match status" value="1"/>
</dbReference>
<dbReference type="HAMAP" id="MF_00741">
    <property type="entry name" value="AIRS"/>
    <property type="match status" value="1"/>
</dbReference>
<proteinExistence type="inferred from homology"/>
<evidence type="ECO:0000256" key="5">
    <source>
        <dbReference type="ARBA" id="ARBA00022598"/>
    </source>
</evidence>
<dbReference type="FunFam" id="3.30.470.20:FF:000018">
    <property type="entry name" value="Trifunctional purine biosynthetic protein adenosine-3"/>
    <property type="match status" value="1"/>
</dbReference>
<evidence type="ECO:0000256" key="13">
    <source>
        <dbReference type="ARBA" id="ARBA00029388"/>
    </source>
</evidence>
<dbReference type="GO" id="GO:0004641">
    <property type="term" value="F:phosphoribosylformylglycinamidine cyclo-ligase activity"/>
    <property type="evidence" value="ECO:0007669"/>
    <property type="project" value="UniProtKB-EC"/>
</dbReference>
<keyword evidence="20" id="KW-1185">Reference proteome</keyword>
<reference evidence="20" key="1">
    <citation type="journal article" date="2016" name="Nat. Commun.">
        <title>Genome analysis of three Pneumocystis species reveals adaptation mechanisms to life exclusively in mammalian hosts.</title>
        <authorList>
            <person name="Ma L."/>
            <person name="Chen Z."/>
            <person name="Huang D.W."/>
            <person name="Kutty G."/>
            <person name="Ishihara M."/>
            <person name="Wang H."/>
            <person name="Abouelleil A."/>
            <person name="Bishop L."/>
            <person name="Davey E."/>
            <person name="Deng R."/>
            <person name="Deng X."/>
            <person name="Fan L."/>
            <person name="Fantoni G."/>
            <person name="Fitzgerald M."/>
            <person name="Gogineni E."/>
            <person name="Goldberg J.M."/>
            <person name="Handley G."/>
            <person name="Hu X."/>
            <person name="Huber C."/>
            <person name="Jiao X."/>
            <person name="Jones K."/>
            <person name="Levin J.Z."/>
            <person name="Liu Y."/>
            <person name="Macdonald P."/>
            <person name="Melnikov A."/>
            <person name="Raley C."/>
            <person name="Sassi M."/>
            <person name="Sherman B.T."/>
            <person name="Song X."/>
            <person name="Sykes S."/>
            <person name="Tran B."/>
            <person name="Walsh L."/>
            <person name="Xia Y."/>
            <person name="Yang J."/>
            <person name="Young S."/>
            <person name="Zeng Q."/>
            <person name="Zheng X."/>
            <person name="Stephens R."/>
            <person name="Nusbaum C."/>
            <person name="Birren B.W."/>
            <person name="Azadi P."/>
            <person name="Lempicki R.A."/>
            <person name="Cuomo C.A."/>
            <person name="Kovacs J.A."/>
        </authorList>
    </citation>
    <scope>NUCLEOTIDE SEQUENCE [LARGE SCALE GENOMIC DNA]</scope>
    <source>
        <strain evidence="20">RU7</strain>
    </source>
</reference>
<dbReference type="SMART" id="SM01210">
    <property type="entry name" value="GARS_C"/>
    <property type="match status" value="1"/>
</dbReference>
<comment type="pathway">
    <text evidence="3">Purine metabolism; IMP biosynthesis via de novo pathway; N(1)-(5-phospho-D-ribosyl)glycinamide from 5-phospho-alpha-D-ribose 1-diphosphate: step 2/2.</text>
</comment>
<keyword evidence="8" id="KW-0658">Purine biosynthesis</keyword>
<dbReference type="InterPro" id="IPR020559">
    <property type="entry name" value="PRibGlycinamide_synth_CS"/>
</dbReference>
<evidence type="ECO:0000256" key="15">
    <source>
        <dbReference type="ARBA" id="ARBA00047843"/>
    </source>
</evidence>
<dbReference type="FunFam" id="3.90.650.10:FF:000007">
    <property type="entry name" value="Trifunctional purine biosynthetic protein adenosine-3"/>
    <property type="match status" value="1"/>
</dbReference>
<evidence type="ECO:0000256" key="11">
    <source>
        <dbReference type="ARBA" id="ARBA00023211"/>
    </source>
</evidence>
<sequence>MVFSEKKLKKLKLLIIGNGGREHALSWKLSKSPRVEKIFVAPGNGGTECLSENVQNIKIGIMEFKKLVDFALEHDIDLVISGPEAPLVAGIEECFRKAGIYFFGPSKEAAQMEGSKAFSKDFMNRHNIPTARYKNFTSYELAKEHILQLDYDVVIKASGLAAGKGVIVSESKSHALCSLKEIMQNKIFGDAGNQVVIEERLIGEELSILSFSDGYTIKTLPPAKDHKRLYDGDKGPNTGGMGCYSPTPISTPFLMEQIHKEILKPTIDGMRQEGFPFVGLLFTGIMLTSNGPKVLEYNVRFGDPETQTILPLLHDDTDLLEIILACIERRLDFIQLHINPLFCVCVVIVAKGYPHSYEKGKLIDIGVLEDGIIIFHAGTDISESKKIITAGGRVLSISATGATLNEASENAYKNIKSVFFEDMFNRTDITYRESNVTNMGPKEAITYSISGVSIENTNNFLNIIKSKIQSTKRLGSDAIIGGFGGIFDLKTLGYKDPLLVGAIDGVGTKIKIAQIMDKHDTIGIDLIAMNVNDLIVQGAEPLFFLDYYACRKLNIDNAVSFIQGICNGCKIAGCALIGGETAEMPGIYYDKDYDTAGAAIGIVERQNLLPAFDKIEPGDVILGLGSSGPHSNGFSLIRKIIEHSKLKYSDIAPWDCSTTVGLSLLTPTKIYVKSLLNLVKSGVIKGMAHITGGGFVENIPRILPDNLMSEIDVTSWELPKIFHWLKKAGNVPIDDFSRTFNMGIGMVVIVETSKVSEVLSKLKSMGENVYKIGNILKRTPQDPKCVLKNLDVWI</sequence>
<dbReference type="SUPFAM" id="SSF51246">
    <property type="entry name" value="Rudiment single hybrid motif"/>
    <property type="match status" value="1"/>
</dbReference>
<comment type="similarity">
    <text evidence="4">In the N-terminal section; belongs to the GARS family.</text>
</comment>
<dbReference type="RefSeq" id="XP_018229113.1">
    <property type="nucleotide sequence ID" value="XM_018374541.1"/>
</dbReference>
<evidence type="ECO:0000259" key="18">
    <source>
        <dbReference type="PROSITE" id="PS50975"/>
    </source>
</evidence>
<dbReference type="Gene3D" id="3.90.650.10">
    <property type="entry name" value="PurM-like C-terminal domain"/>
    <property type="match status" value="1"/>
</dbReference>
<dbReference type="GeneID" id="28940796"/>
<dbReference type="InterPro" id="IPR011054">
    <property type="entry name" value="Rudment_hybrid_motif"/>
</dbReference>
<keyword evidence="7 17" id="KW-0547">Nucleotide-binding</keyword>
<evidence type="ECO:0000256" key="17">
    <source>
        <dbReference type="PROSITE-ProRule" id="PRU00409"/>
    </source>
</evidence>
<dbReference type="NCBIfam" id="TIGR00877">
    <property type="entry name" value="purD"/>
    <property type="match status" value="1"/>
</dbReference>
<dbReference type="SUPFAM" id="SSF56042">
    <property type="entry name" value="PurM C-terminal domain-like"/>
    <property type="match status" value="1"/>
</dbReference>
<dbReference type="InterPro" id="IPR020562">
    <property type="entry name" value="PRibGlycinamide_synth_N"/>
</dbReference>
<dbReference type="Gene3D" id="3.30.1490.20">
    <property type="entry name" value="ATP-grasp fold, A domain"/>
    <property type="match status" value="1"/>
</dbReference>
<keyword evidence="5 19" id="KW-0436">Ligase</keyword>
<dbReference type="Gene3D" id="3.30.1330.10">
    <property type="entry name" value="PurM-like, N-terminal domain"/>
    <property type="match status" value="1"/>
</dbReference>
<keyword evidence="10" id="KW-0460">Magnesium</keyword>
<dbReference type="SUPFAM" id="SSF55326">
    <property type="entry name" value="PurM N-terminal domain-like"/>
    <property type="match status" value="1"/>
</dbReference>
<feature type="domain" description="ATP-grasp" evidence="18">
    <location>
        <begin position="120"/>
        <end position="328"/>
    </location>
</feature>
<comment type="similarity">
    <text evidence="14">In the C-terminal section; belongs to the AIR synthase family.</text>
</comment>
<keyword evidence="11" id="KW-0464">Manganese</keyword>
<protein>
    <submittedName>
        <fullName evidence="19">Phosphoribosylamine-glycine ligase</fullName>
    </submittedName>
</protein>
<comment type="catalytic activity">
    <reaction evidence="15">
        <text>5-phospho-beta-D-ribosylamine + glycine + ATP = N(1)-(5-phospho-beta-D-ribosyl)glycinamide + ADP + phosphate + H(+)</text>
        <dbReference type="Rhea" id="RHEA:17453"/>
        <dbReference type="ChEBI" id="CHEBI:15378"/>
        <dbReference type="ChEBI" id="CHEBI:30616"/>
        <dbReference type="ChEBI" id="CHEBI:43474"/>
        <dbReference type="ChEBI" id="CHEBI:57305"/>
        <dbReference type="ChEBI" id="CHEBI:58681"/>
        <dbReference type="ChEBI" id="CHEBI:143788"/>
        <dbReference type="ChEBI" id="CHEBI:456216"/>
        <dbReference type="EC" id="6.3.4.13"/>
    </reaction>
</comment>
<accession>A0A0W4ZKU5</accession>
<dbReference type="OrthoDB" id="2018833at2759"/>
<comment type="cofactor">
    <cofactor evidence="1">
        <name>Mg(2+)</name>
        <dbReference type="ChEBI" id="CHEBI:18420"/>
    </cofactor>
</comment>
<dbReference type="FunFam" id="3.30.1490.20:FF:000006">
    <property type="entry name" value="phosphoribosylamine--glycine ligase, chloroplastic-like"/>
    <property type="match status" value="1"/>
</dbReference>
<comment type="caution">
    <text evidence="19">The sequence shown here is derived from an EMBL/GenBank/DDBJ whole genome shotgun (WGS) entry which is preliminary data.</text>
</comment>
<dbReference type="Pfam" id="PF01071">
    <property type="entry name" value="GARS_A"/>
    <property type="match status" value="1"/>
</dbReference>
<evidence type="ECO:0000256" key="16">
    <source>
        <dbReference type="ARBA" id="ARBA00049057"/>
    </source>
</evidence>
<evidence type="ECO:0000313" key="19">
    <source>
        <dbReference type="EMBL" id="KTW29004.1"/>
    </source>
</evidence>
<evidence type="ECO:0000256" key="10">
    <source>
        <dbReference type="ARBA" id="ARBA00022842"/>
    </source>
</evidence>
<dbReference type="InterPro" id="IPR037123">
    <property type="entry name" value="PRibGlycinamide_synth_C_sf"/>
</dbReference>
<dbReference type="FunFam" id="3.40.50.20:FF:000006">
    <property type="entry name" value="Phosphoribosylamine--glycine ligase, chloroplastic"/>
    <property type="match status" value="1"/>
</dbReference>
<comment type="function">
    <text evidence="13">Catalyzes the second and fifth step in the 'de novo' purine biosynthesis pathway; contains phosphoribosylamine--glycine ligase (GARS) and phosphoribosylformylglycinamidine cyclo-ligase (AIRS) activities.</text>
</comment>
<dbReference type="UniPathway" id="UPA00074">
    <property type="reaction ID" value="UER00125"/>
</dbReference>
<dbReference type="GO" id="GO:0046084">
    <property type="term" value="P:adenine biosynthetic process"/>
    <property type="evidence" value="ECO:0007669"/>
    <property type="project" value="TreeGrafter"/>
</dbReference>
<dbReference type="InterPro" id="IPR010918">
    <property type="entry name" value="PurM-like_C_dom"/>
</dbReference>
<dbReference type="PANTHER" id="PTHR10520:SF12">
    <property type="entry name" value="TRIFUNCTIONAL PURINE BIOSYNTHETIC PROTEIN ADENOSINE-3"/>
    <property type="match status" value="1"/>
</dbReference>
<keyword evidence="6" id="KW-0479">Metal-binding</keyword>